<dbReference type="PRINTS" id="PR00834">
    <property type="entry name" value="PROTEASES2C"/>
</dbReference>
<keyword evidence="5" id="KW-0812">Transmembrane</keyword>
<dbReference type="RefSeq" id="WP_121806859.1">
    <property type="nucleotide sequence ID" value="NZ_RDBE01000009.1"/>
</dbReference>
<feature type="region of interest" description="Disordered" evidence="4">
    <location>
        <begin position="51"/>
        <end position="120"/>
    </location>
</feature>
<keyword evidence="3" id="KW-0378">Hydrolase</keyword>
<feature type="compositionally biased region" description="Pro residues" evidence="4">
    <location>
        <begin position="1"/>
        <end position="15"/>
    </location>
</feature>
<dbReference type="Proteomes" id="UP000281708">
    <property type="component" value="Unassembled WGS sequence"/>
</dbReference>
<feature type="transmembrane region" description="Helical" evidence="5">
    <location>
        <begin position="25"/>
        <end position="48"/>
    </location>
</feature>
<protein>
    <submittedName>
        <fullName evidence="7">PDZ domain-containing protein</fullName>
    </submittedName>
</protein>
<comment type="caution">
    <text evidence="7">The sequence shown here is derived from an EMBL/GenBank/DDBJ whole genome shotgun (WGS) entry which is preliminary data.</text>
</comment>
<dbReference type="PROSITE" id="PS50106">
    <property type="entry name" value="PDZ"/>
    <property type="match status" value="1"/>
</dbReference>
<dbReference type="InterPro" id="IPR001940">
    <property type="entry name" value="Peptidase_S1C"/>
</dbReference>
<dbReference type="InterPro" id="IPR036034">
    <property type="entry name" value="PDZ_sf"/>
</dbReference>
<dbReference type="GO" id="GO:0006508">
    <property type="term" value="P:proteolysis"/>
    <property type="evidence" value="ECO:0007669"/>
    <property type="project" value="UniProtKB-KW"/>
</dbReference>
<evidence type="ECO:0000256" key="3">
    <source>
        <dbReference type="ARBA" id="ARBA00022801"/>
    </source>
</evidence>
<feature type="domain" description="PDZ" evidence="6">
    <location>
        <begin position="316"/>
        <end position="369"/>
    </location>
</feature>
<dbReference type="AlphaFoldDB" id="A0A3L8P0U3"/>
<dbReference type="GO" id="GO:0004252">
    <property type="term" value="F:serine-type endopeptidase activity"/>
    <property type="evidence" value="ECO:0007669"/>
    <property type="project" value="InterPro"/>
</dbReference>
<dbReference type="Pfam" id="PF13365">
    <property type="entry name" value="Trypsin_2"/>
    <property type="match status" value="1"/>
</dbReference>
<proteinExistence type="inferred from homology"/>
<keyword evidence="8" id="KW-1185">Reference proteome</keyword>
<dbReference type="Pfam" id="PF13180">
    <property type="entry name" value="PDZ_2"/>
    <property type="match status" value="1"/>
</dbReference>
<evidence type="ECO:0000313" key="7">
    <source>
        <dbReference type="EMBL" id="RLV48537.1"/>
    </source>
</evidence>
<dbReference type="Gene3D" id="2.30.42.10">
    <property type="match status" value="1"/>
</dbReference>
<keyword evidence="5" id="KW-0472">Membrane</keyword>
<dbReference type="SMART" id="SM00228">
    <property type="entry name" value="PDZ"/>
    <property type="match status" value="1"/>
</dbReference>
<dbReference type="SUPFAM" id="SSF50494">
    <property type="entry name" value="Trypsin-like serine proteases"/>
    <property type="match status" value="1"/>
</dbReference>
<dbReference type="EMBL" id="RDBE01000009">
    <property type="protein sequence ID" value="RLV48537.1"/>
    <property type="molecule type" value="Genomic_DNA"/>
</dbReference>
<dbReference type="PANTHER" id="PTHR43343">
    <property type="entry name" value="PEPTIDASE S12"/>
    <property type="match status" value="1"/>
</dbReference>
<evidence type="ECO:0000259" key="6">
    <source>
        <dbReference type="PROSITE" id="PS50106"/>
    </source>
</evidence>
<dbReference type="InterPro" id="IPR051201">
    <property type="entry name" value="Chloro_Bact_Ser_Proteases"/>
</dbReference>
<feature type="compositionally biased region" description="Low complexity" evidence="4">
    <location>
        <begin position="51"/>
        <end position="68"/>
    </location>
</feature>
<dbReference type="PANTHER" id="PTHR43343:SF3">
    <property type="entry name" value="PROTEASE DO-LIKE 8, CHLOROPLASTIC"/>
    <property type="match status" value="1"/>
</dbReference>
<feature type="compositionally biased region" description="Gly residues" evidence="4">
    <location>
        <begin position="69"/>
        <end position="99"/>
    </location>
</feature>
<dbReference type="InterPro" id="IPR009003">
    <property type="entry name" value="Peptidase_S1_PA"/>
</dbReference>
<evidence type="ECO:0000313" key="8">
    <source>
        <dbReference type="Proteomes" id="UP000281708"/>
    </source>
</evidence>
<dbReference type="InterPro" id="IPR043504">
    <property type="entry name" value="Peptidase_S1_PA_chymotrypsin"/>
</dbReference>
<evidence type="ECO:0000256" key="1">
    <source>
        <dbReference type="ARBA" id="ARBA00010541"/>
    </source>
</evidence>
<evidence type="ECO:0000256" key="4">
    <source>
        <dbReference type="SAM" id="MobiDB-lite"/>
    </source>
</evidence>
<comment type="similarity">
    <text evidence="1">Belongs to the peptidase S1C family.</text>
</comment>
<dbReference type="Gene3D" id="2.40.10.10">
    <property type="entry name" value="Trypsin-like serine proteases"/>
    <property type="match status" value="2"/>
</dbReference>
<accession>A0A3L8P0U3</accession>
<evidence type="ECO:0000256" key="2">
    <source>
        <dbReference type="ARBA" id="ARBA00022670"/>
    </source>
</evidence>
<evidence type="ECO:0000256" key="5">
    <source>
        <dbReference type="SAM" id="Phobius"/>
    </source>
</evidence>
<name>A0A3L8P0U3_9ACTN</name>
<gene>
    <name evidence="7" type="ORF">D9V37_14280</name>
</gene>
<dbReference type="SUPFAM" id="SSF50156">
    <property type="entry name" value="PDZ domain-like"/>
    <property type="match status" value="1"/>
</dbReference>
<feature type="compositionally biased region" description="Low complexity" evidence="4">
    <location>
        <begin position="100"/>
        <end position="120"/>
    </location>
</feature>
<feature type="region of interest" description="Disordered" evidence="4">
    <location>
        <begin position="1"/>
        <end position="21"/>
    </location>
</feature>
<keyword evidence="2" id="KW-0645">Protease</keyword>
<dbReference type="InterPro" id="IPR001478">
    <property type="entry name" value="PDZ"/>
</dbReference>
<organism evidence="7 8">
    <name type="scientific">Nocardioides mangrovicus</name>
    <dbReference type="NCBI Taxonomy" id="2478913"/>
    <lineage>
        <taxon>Bacteria</taxon>
        <taxon>Bacillati</taxon>
        <taxon>Actinomycetota</taxon>
        <taxon>Actinomycetes</taxon>
        <taxon>Propionibacteriales</taxon>
        <taxon>Nocardioidaceae</taxon>
        <taxon>Nocardioides</taxon>
    </lineage>
</organism>
<sequence length="410" mass="40467">MTEPAPLPPTPPAPPTSSRTRRRRLAMFMAGGTLVVTGAAAGGVAVGAQLHGGTTQQETSTSTTRQWQGGYGGWSDGSPGGSSGGSSSGGMQGMQGQGLQGQQQTQDQTSDQTTSDATTSQTSGLVFITSTLADGEARGTGIVLTSDGEIVTNHHVVAGATKIEVTIASTNKTYTATYVGGDSTKDVAVLQLEDASGLTTAKTSTAAVSVGDTVTAVGDANGDRGTMTAAPGTVTATDESITVSDEDGTKHRLTGLVEMDADLISGDSGGAVRDSDGTVVAMNVAASSGSANVTGYAIPWATVTSVADQITAGQASSEVTLGTSGYLGVGISTQSGGPLVVEVTKGGPAADAGIEAGDTITSVGGTNVSTRAQLSKAITSHAGGDEVSITWTDSDGDSHTATVTLDSIVA</sequence>
<reference evidence="7 8" key="1">
    <citation type="submission" date="2018-10" db="EMBL/GenBank/DDBJ databases">
        <title>Marmoricola sp. 4Q3S-7 whole genome shotgun sequence.</title>
        <authorList>
            <person name="Li F."/>
        </authorList>
    </citation>
    <scope>NUCLEOTIDE SEQUENCE [LARGE SCALE GENOMIC DNA]</scope>
    <source>
        <strain evidence="7 8">4Q3S-7</strain>
    </source>
</reference>
<keyword evidence="5" id="KW-1133">Transmembrane helix</keyword>